<dbReference type="AlphaFoldDB" id="A0A438JLE3"/>
<gene>
    <name evidence="2" type="primary">pol_2435</name>
    <name evidence="2" type="ORF">CK203_012443</name>
</gene>
<proteinExistence type="predicted"/>
<dbReference type="Gene3D" id="3.30.70.270">
    <property type="match status" value="1"/>
</dbReference>
<dbReference type="InterPro" id="IPR043128">
    <property type="entry name" value="Rev_trsase/Diguanyl_cyclase"/>
</dbReference>
<dbReference type="CDD" id="cd01647">
    <property type="entry name" value="RT_LTR"/>
    <property type="match status" value="1"/>
</dbReference>
<reference evidence="2 3" key="1">
    <citation type="journal article" date="2018" name="PLoS Genet.">
        <title>Population sequencing reveals clonal diversity and ancestral inbreeding in the grapevine cultivar Chardonnay.</title>
        <authorList>
            <person name="Roach M.J."/>
            <person name="Johnson D.L."/>
            <person name="Bohlmann J."/>
            <person name="van Vuuren H.J."/>
            <person name="Jones S.J."/>
            <person name="Pretorius I.S."/>
            <person name="Schmidt S.A."/>
            <person name="Borneman A.R."/>
        </authorList>
    </citation>
    <scope>NUCLEOTIDE SEQUENCE [LARGE SCALE GENOMIC DNA]</scope>
    <source>
        <strain evidence="3">cv. Chardonnay</strain>
        <tissue evidence="2">Leaf</tissue>
    </source>
</reference>
<name>A0A438JLE3_VITVI</name>
<evidence type="ECO:0000259" key="1">
    <source>
        <dbReference type="PROSITE" id="PS50878"/>
    </source>
</evidence>
<dbReference type="InterPro" id="IPR000477">
    <property type="entry name" value="RT_dom"/>
</dbReference>
<protein>
    <submittedName>
        <fullName evidence="2">Retrovirus-related Pol polyprotein from transposon 297</fullName>
    </submittedName>
</protein>
<evidence type="ECO:0000313" key="3">
    <source>
        <dbReference type="Proteomes" id="UP000288805"/>
    </source>
</evidence>
<dbReference type="InterPro" id="IPR053134">
    <property type="entry name" value="RNA-dir_DNA_polymerase"/>
</dbReference>
<organism evidence="2 3">
    <name type="scientific">Vitis vinifera</name>
    <name type="common">Grape</name>
    <dbReference type="NCBI Taxonomy" id="29760"/>
    <lineage>
        <taxon>Eukaryota</taxon>
        <taxon>Viridiplantae</taxon>
        <taxon>Streptophyta</taxon>
        <taxon>Embryophyta</taxon>
        <taxon>Tracheophyta</taxon>
        <taxon>Spermatophyta</taxon>
        <taxon>Magnoliopsida</taxon>
        <taxon>eudicotyledons</taxon>
        <taxon>Gunneridae</taxon>
        <taxon>Pentapetalae</taxon>
        <taxon>rosids</taxon>
        <taxon>Vitales</taxon>
        <taxon>Vitaceae</taxon>
        <taxon>Viteae</taxon>
        <taxon>Vitis</taxon>
    </lineage>
</organism>
<dbReference type="Pfam" id="PF00078">
    <property type="entry name" value="RVT_1"/>
    <property type="match status" value="1"/>
</dbReference>
<dbReference type="PANTHER" id="PTHR24559">
    <property type="entry name" value="TRANSPOSON TY3-I GAG-POL POLYPROTEIN"/>
    <property type="match status" value="1"/>
</dbReference>
<comment type="caution">
    <text evidence="2">The sequence shown here is derived from an EMBL/GenBank/DDBJ whole genome shotgun (WGS) entry which is preliminary data.</text>
</comment>
<dbReference type="PANTHER" id="PTHR24559:SF442">
    <property type="entry name" value="RNA-DIRECTED DNA POLYMERASE HOMOLOG"/>
    <property type="match status" value="1"/>
</dbReference>
<accession>A0A438JLE3</accession>
<sequence length="177" mass="20890">MLDRLEGVVVLTKLDLRSGYHQIHIQQDNKWKTTFKTKNGLYEWLVMPFGLSSAPSTFMRLMNQVLHPFIRKFVVVYFDDILIYSKNEEEHLSHLKIGGLFVVVYWKIGDNTYKIGLPADMNIFNTFNVVDIFEYFPPDKFSLQPQNSRTSFLQVEGLMQHTIIISFYFKFIISFLF</sequence>
<dbReference type="Gene3D" id="3.10.10.10">
    <property type="entry name" value="HIV Type 1 Reverse Transcriptase, subunit A, domain 1"/>
    <property type="match status" value="1"/>
</dbReference>
<dbReference type="InterPro" id="IPR043502">
    <property type="entry name" value="DNA/RNA_pol_sf"/>
</dbReference>
<feature type="domain" description="Reverse transcriptase" evidence="1">
    <location>
        <begin position="1"/>
        <end position="129"/>
    </location>
</feature>
<dbReference type="Proteomes" id="UP000288805">
    <property type="component" value="Unassembled WGS sequence"/>
</dbReference>
<dbReference type="PROSITE" id="PS50878">
    <property type="entry name" value="RT_POL"/>
    <property type="match status" value="1"/>
</dbReference>
<dbReference type="SUPFAM" id="SSF56672">
    <property type="entry name" value="DNA/RNA polymerases"/>
    <property type="match status" value="1"/>
</dbReference>
<evidence type="ECO:0000313" key="2">
    <source>
        <dbReference type="EMBL" id="RVX09788.1"/>
    </source>
</evidence>
<dbReference type="EMBL" id="QGNW01000037">
    <property type="protein sequence ID" value="RVX09788.1"/>
    <property type="molecule type" value="Genomic_DNA"/>
</dbReference>